<proteinExistence type="predicted"/>
<protein>
    <submittedName>
        <fullName evidence="2">Uncharacterized protein</fullName>
    </submittedName>
</protein>
<comment type="caution">
    <text evidence="2">The sequence shown here is derived from an EMBL/GenBank/DDBJ whole genome shotgun (WGS) entry which is preliminary data.</text>
</comment>
<evidence type="ECO:0000313" key="3">
    <source>
        <dbReference type="Proteomes" id="UP001066276"/>
    </source>
</evidence>
<accession>A0AAV7PCW6</accession>
<dbReference type="AlphaFoldDB" id="A0AAV7PCW6"/>
<name>A0AAV7PCW6_PLEWA</name>
<keyword evidence="3" id="KW-1185">Reference proteome</keyword>
<dbReference type="Proteomes" id="UP001066276">
    <property type="component" value="Chromosome 7"/>
</dbReference>
<dbReference type="EMBL" id="JANPWB010000011">
    <property type="protein sequence ID" value="KAJ1124669.1"/>
    <property type="molecule type" value="Genomic_DNA"/>
</dbReference>
<gene>
    <name evidence="2" type="ORF">NDU88_003118</name>
</gene>
<feature type="compositionally biased region" description="Basic and acidic residues" evidence="1">
    <location>
        <begin position="46"/>
        <end position="78"/>
    </location>
</feature>
<organism evidence="2 3">
    <name type="scientific">Pleurodeles waltl</name>
    <name type="common">Iberian ribbed newt</name>
    <dbReference type="NCBI Taxonomy" id="8319"/>
    <lineage>
        <taxon>Eukaryota</taxon>
        <taxon>Metazoa</taxon>
        <taxon>Chordata</taxon>
        <taxon>Craniata</taxon>
        <taxon>Vertebrata</taxon>
        <taxon>Euteleostomi</taxon>
        <taxon>Amphibia</taxon>
        <taxon>Batrachia</taxon>
        <taxon>Caudata</taxon>
        <taxon>Salamandroidea</taxon>
        <taxon>Salamandridae</taxon>
        <taxon>Pleurodelinae</taxon>
        <taxon>Pleurodeles</taxon>
    </lineage>
</organism>
<reference evidence="2" key="1">
    <citation type="journal article" date="2022" name="bioRxiv">
        <title>Sequencing and chromosome-scale assembly of the giantPleurodeles waltlgenome.</title>
        <authorList>
            <person name="Brown T."/>
            <person name="Elewa A."/>
            <person name="Iarovenko S."/>
            <person name="Subramanian E."/>
            <person name="Araus A.J."/>
            <person name="Petzold A."/>
            <person name="Susuki M."/>
            <person name="Suzuki K.-i.T."/>
            <person name="Hayashi T."/>
            <person name="Toyoda A."/>
            <person name="Oliveira C."/>
            <person name="Osipova E."/>
            <person name="Leigh N.D."/>
            <person name="Simon A."/>
            <person name="Yun M.H."/>
        </authorList>
    </citation>
    <scope>NUCLEOTIDE SEQUENCE</scope>
    <source>
        <strain evidence="2">20211129_DDA</strain>
        <tissue evidence="2">Liver</tissue>
    </source>
</reference>
<feature type="region of interest" description="Disordered" evidence="1">
    <location>
        <begin position="1"/>
        <end position="78"/>
    </location>
</feature>
<evidence type="ECO:0000313" key="2">
    <source>
        <dbReference type="EMBL" id="KAJ1124669.1"/>
    </source>
</evidence>
<sequence length="78" mass="8656">MGLAPCNRAPVAAVTQQSPEPDGPYPGGTPGRTRKSFPMRISGIQKLKEGRRDEKESVLERRKERASRVRNQDPRKGA</sequence>
<evidence type="ECO:0000256" key="1">
    <source>
        <dbReference type="SAM" id="MobiDB-lite"/>
    </source>
</evidence>